<sequence length="335" mass="36972">MQYSQLQFPAEVQSMVESKTAKPKDGSFYMALASLVATVIGIPIMFLTWIEPHLENDQKNQISIEVGNQLKEPIKTMGEANTHLSKIETSLDDLKPFIRDVVDHQFENVSKLSSKELGERLPALKGLLAVAKDQDVKAKPQITEALGKKMLQINSEAVSYWPTASEFINYRSRIGVTNPEKLTQPSLPNCRDQAPGGMRVESIDRPPGSAGPETVQVGNAKFSDCRMELDSPEDAAVFNLILQRKSPRIAFTHCLIVYRGGAINIILAFNNDMRFVSYRDVNGVWHKMGKTSLSGPTLVFVDCLLDFSVAAHPPPSGRKATEVLLAQNGSTYTLP</sequence>
<name>A0AAU7DDJ0_9BACT</name>
<feature type="transmembrane region" description="Helical" evidence="1">
    <location>
        <begin position="28"/>
        <end position="50"/>
    </location>
</feature>
<gene>
    <name evidence="2" type="ORF">P8935_12485</name>
</gene>
<dbReference type="RefSeq" id="WP_348260619.1">
    <property type="nucleotide sequence ID" value="NZ_CP121196.1"/>
</dbReference>
<dbReference type="EMBL" id="CP121196">
    <property type="protein sequence ID" value="XBH15387.1"/>
    <property type="molecule type" value="Genomic_DNA"/>
</dbReference>
<keyword evidence="1" id="KW-0812">Transmembrane</keyword>
<proteinExistence type="predicted"/>
<keyword evidence="1" id="KW-0472">Membrane</keyword>
<accession>A0AAU7DDJ0</accession>
<evidence type="ECO:0000313" key="2">
    <source>
        <dbReference type="EMBL" id="XBH15387.1"/>
    </source>
</evidence>
<evidence type="ECO:0000256" key="1">
    <source>
        <dbReference type="SAM" id="Phobius"/>
    </source>
</evidence>
<keyword evidence="1" id="KW-1133">Transmembrane helix</keyword>
<reference evidence="2" key="1">
    <citation type="submission" date="2023-03" db="EMBL/GenBank/DDBJ databases">
        <title>Edaphobacter sp.</title>
        <authorList>
            <person name="Huber K.J."/>
            <person name="Papendorf J."/>
            <person name="Pilke C."/>
            <person name="Bunk B."/>
            <person name="Sproeer C."/>
            <person name="Pester M."/>
        </authorList>
    </citation>
    <scope>NUCLEOTIDE SEQUENCE</scope>
    <source>
        <strain evidence="2">DSM 110680</strain>
    </source>
</reference>
<dbReference type="AlphaFoldDB" id="A0AAU7DDJ0"/>
<protein>
    <submittedName>
        <fullName evidence="2">Uncharacterized protein</fullName>
    </submittedName>
</protein>
<organism evidence="2">
    <name type="scientific">Telmatobacter sp. DSM 110680</name>
    <dbReference type="NCBI Taxonomy" id="3036704"/>
    <lineage>
        <taxon>Bacteria</taxon>
        <taxon>Pseudomonadati</taxon>
        <taxon>Acidobacteriota</taxon>
        <taxon>Terriglobia</taxon>
        <taxon>Terriglobales</taxon>
        <taxon>Acidobacteriaceae</taxon>
        <taxon>Telmatobacter</taxon>
    </lineage>
</organism>